<dbReference type="EMBL" id="JAIWYP010000009">
    <property type="protein sequence ID" value="KAH3778552.1"/>
    <property type="molecule type" value="Genomic_DNA"/>
</dbReference>
<dbReference type="Proteomes" id="UP000828390">
    <property type="component" value="Unassembled WGS sequence"/>
</dbReference>
<evidence type="ECO:0000313" key="2">
    <source>
        <dbReference type="Proteomes" id="UP000828390"/>
    </source>
</evidence>
<sequence>MLMLILLLDTDAQTGYRIPMLILATGYICSNLLQDTDAQTGYKILMLILATGY</sequence>
<organism evidence="1 2">
    <name type="scientific">Dreissena polymorpha</name>
    <name type="common">Zebra mussel</name>
    <name type="synonym">Mytilus polymorpha</name>
    <dbReference type="NCBI Taxonomy" id="45954"/>
    <lineage>
        <taxon>Eukaryota</taxon>
        <taxon>Metazoa</taxon>
        <taxon>Spiralia</taxon>
        <taxon>Lophotrochozoa</taxon>
        <taxon>Mollusca</taxon>
        <taxon>Bivalvia</taxon>
        <taxon>Autobranchia</taxon>
        <taxon>Heteroconchia</taxon>
        <taxon>Euheterodonta</taxon>
        <taxon>Imparidentia</taxon>
        <taxon>Neoheterodontei</taxon>
        <taxon>Myida</taxon>
        <taxon>Dreissenoidea</taxon>
        <taxon>Dreissenidae</taxon>
        <taxon>Dreissena</taxon>
    </lineage>
</organism>
<dbReference type="AlphaFoldDB" id="A0A9D4IMU9"/>
<keyword evidence="2" id="KW-1185">Reference proteome</keyword>
<proteinExistence type="predicted"/>
<name>A0A9D4IMU9_DREPO</name>
<comment type="caution">
    <text evidence="1">The sequence shown here is derived from an EMBL/GenBank/DDBJ whole genome shotgun (WGS) entry which is preliminary data.</text>
</comment>
<protein>
    <submittedName>
        <fullName evidence="1">Uncharacterized protein</fullName>
    </submittedName>
</protein>
<accession>A0A9D4IMU9</accession>
<reference evidence="1" key="2">
    <citation type="submission" date="2020-11" db="EMBL/GenBank/DDBJ databases">
        <authorList>
            <person name="McCartney M.A."/>
            <person name="Auch B."/>
            <person name="Kono T."/>
            <person name="Mallez S."/>
            <person name="Becker A."/>
            <person name="Gohl D.M."/>
            <person name="Silverstein K.A.T."/>
            <person name="Koren S."/>
            <person name="Bechman K.B."/>
            <person name="Herman A."/>
            <person name="Abrahante J.E."/>
            <person name="Garbe J."/>
        </authorList>
    </citation>
    <scope>NUCLEOTIDE SEQUENCE</scope>
    <source>
        <strain evidence="1">Duluth1</strain>
        <tissue evidence="1">Whole animal</tissue>
    </source>
</reference>
<evidence type="ECO:0000313" key="1">
    <source>
        <dbReference type="EMBL" id="KAH3778552.1"/>
    </source>
</evidence>
<reference evidence="1" key="1">
    <citation type="journal article" date="2019" name="bioRxiv">
        <title>The Genome of the Zebra Mussel, Dreissena polymorpha: A Resource for Invasive Species Research.</title>
        <authorList>
            <person name="McCartney M.A."/>
            <person name="Auch B."/>
            <person name="Kono T."/>
            <person name="Mallez S."/>
            <person name="Zhang Y."/>
            <person name="Obille A."/>
            <person name="Becker A."/>
            <person name="Abrahante J.E."/>
            <person name="Garbe J."/>
            <person name="Badalamenti J.P."/>
            <person name="Herman A."/>
            <person name="Mangelson H."/>
            <person name="Liachko I."/>
            <person name="Sullivan S."/>
            <person name="Sone E.D."/>
            <person name="Koren S."/>
            <person name="Silverstein K.A.T."/>
            <person name="Beckman K.B."/>
            <person name="Gohl D.M."/>
        </authorList>
    </citation>
    <scope>NUCLEOTIDE SEQUENCE</scope>
    <source>
        <strain evidence="1">Duluth1</strain>
        <tissue evidence="1">Whole animal</tissue>
    </source>
</reference>
<gene>
    <name evidence="1" type="ORF">DPMN_180019</name>
</gene>